<dbReference type="InterPro" id="IPR016181">
    <property type="entry name" value="Acyl_CoA_acyltransferase"/>
</dbReference>
<dbReference type="InterPro" id="IPR000182">
    <property type="entry name" value="GNAT_dom"/>
</dbReference>
<dbReference type="SUPFAM" id="SSF55729">
    <property type="entry name" value="Acyl-CoA N-acyltransferases (Nat)"/>
    <property type="match status" value="1"/>
</dbReference>
<protein>
    <submittedName>
        <fullName evidence="2">GNAT family N-acetyltransferase</fullName>
    </submittedName>
</protein>
<dbReference type="EMBL" id="CP127247">
    <property type="protein sequence ID" value="WIY23468.1"/>
    <property type="molecule type" value="Genomic_DNA"/>
</dbReference>
<dbReference type="InterPro" id="IPR050276">
    <property type="entry name" value="MshD_Acetyltransferase"/>
</dbReference>
<accession>A0A9Y2KVU7</accession>
<dbReference type="Proteomes" id="UP001238334">
    <property type="component" value="Chromosome"/>
</dbReference>
<sequence length="152" mass="16987">MSVTIRAARSSDVQATGEIVYQFQQDTVWMPKLYTLGEVVGLCRIMIDRGWVTVAEDQGRVVGFLARDREEVCSLYLLSHRRGYGYGRALLANAKGASPRLVLRTFVANEAARRFYHRQGFIEIGRSDGSTNEESLPDVFLQWAAGPEGDQA</sequence>
<dbReference type="KEGG" id="ppso:QPJ95_12440"/>
<dbReference type="PANTHER" id="PTHR43617">
    <property type="entry name" value="L-AMINO ACID N-ACETYLTRANSFERASE"/>
    <property type="match status" value="1"/>
</dbReference>
<dbReference type="GO" id="GO:0008999">
    <property type="term" value="F:protein-N-terminal-alanine acetyltransferase activity"/>
    <property type="evidence" value="ECO:0007669"/>
    <property type="project" value="TreeGrafter"/>
</dbReference>
<gene>
    <name evidence="2" type="ORF">QPJ95_12440</name>
</gene>
<evidence type="ECO:0000313" key="2">
    <source>
        <dbReference type="EMBL" id="WIY23468.1"/>
    </source>
</evidence>
<feature type="domain" description="N-acetyltransferase" evidence="1">
    <location>
        <begin position="3"/>
        <end position="146"/>
    </location>
</feature>
<keyword evidence="3" id="KW-1185">Reference proteome</keyword>
<dbReference type="PANTHER" id="PTHR43617:SF20">
    <property type="entry name" value="N-ALPHA-ACETYLTRANSFERASE RIMI"/>
    <property type="match status" value="1"/>
</dbReference>
<organism evidence="2 3">
    <name type="scientific">Parasedimentitalea psychrophila</name>
    <dbReference type="NCBI Taxonomy" id="2997337"/>
    <lineage>
        <taxon>Bacteria</taxon>
        <taxon>Pseudomonadati</taxon>
        <taxon>Pseudomonadota</taxon>
        <taxon>Alphaproteobacteria</taxon>
        <taxon>Rhodobacterales</taxon>
        <taxon>Paracoccaceae</taxon>
        <taxon>Parasedimentitalea</taxon>
    </lineage>
</organism>
<proteinExistence type="predicted"/>
<evidence type="ECO:0000313" key="3">
    <source>
        <dbReference type="Proteomes" id="UP001238334"/>
    </source>
</evidence>
<dbReference type="AlphaFoldDB" id="A0A9Y2KVU7"/>
<dbReference type="Gene3D" id="3.40.630.30">
    <property type="match status" value="1"/>
</dbReference>
<name>A0A9Y2KVU7_9RHOB</name>
<reference evidence="2 3" key="1">
    <citation type="submission" date="2023-06" db="EMBL/GenBank/DDBJ databases">
        <title>Parasedimentitalea psychrophila sp. nov., a psychrophilic bacterium isolated from deep-sea sediment.</title>
        <authorList>
            <person name="Li A."/>
        </authorList>
    </citation>
    <scope>NUCLEOTIDE SEQUENCE [LARGE SCALE GENOMIC DNA]</scope>
    <source>
        <strain evidence="2 3">QS115</strain>
    </source>
</reference>
<dbReference type="RefSeq" id="WP_270917927.1">
    <property type="nucleotide sequence ID" value="NZ_CP127247.1"/>
</dbReference>
<dbReference type="Pfam" id="PF13508">
    <property type="entry name" value="Acetyltransf_7"/>
    <property type="match status" value="1"/>
</dbReference>
<evidence type="ECO:0000259" key="1">
    <source>
        <dbReference type="PROSITE" id="PS51186"/>
    </source>
</evidence>
<dbReference type="CDD" id="cd04301">
    <property type="entry name" value="NAT_SF"/>
    <property type="match status" value="1"/>
</dbReference>
<dbReference type="PROSITE" id="PS51186">
    <property type="entry name" value="GNAT"/>
    <property type="match status" value="1"/>
</dbReference>